<evidence type="ECO:0000313" key="19">
    <source>
        <dbReference type="Proteomes" id="UP000218172"/>
    </source>
</evidence>
<dbReference type="SMART" id="SM00490">
    <property type="entry name" value="HELICc"/>
    <property type="match status" value="1"/>
</dbReference>
<keyword evidence="8" id="KW-0238">DNA-binding</keyword>
<evidence type="ECO:0000313" key="18">
    <source>
        <dbReference type="EMBL" id="PCH63199.1"/>
    </source>
</evidence>
<dbReference type="InterPro" id="IPR033454">
    <property type="entry name" value="RecG_wedge"/>
</dbReference>
<dbReference type="SUPFAM" id="SSF52540">
    <property type="entry name" value="P-loop containing nucleoside triphosphate hydrolases"/>
    <property type="match status" value="2"/>
</dbReference>
<dbReference type="GO" id="GO:0043138">
    <property type="term" value="F:3'-5' DNA helicase activity"/>
    <property type="evidence" value="ECO:0007669"/>
    <property type="project" value="UniProtKB-EC"/>
</dbReference>
<keyword evidence="3 15" id="KW-0547">Nucleotide-binding</keyword>
<dbReference type="AlphaFoldDB" id="A0A2A4MSF5"/>
<name>A0A2A4MSF5_9GAMM</name>
<evidence type="ECO:0000256" key="11">
    <source>
        <dbReference type="ARBA" id="ARBA00023235"/>
    </source>
</evidence>
<organism evidence="18 19">
    <name type="scientific">SAR86 cluster bacterium</name>
    <dbReference type="NCBI Taxonomy" id="2030880"/>
    <lineage>
        <taxon>Bacteria</taxon>
        <taxon>Pseudomonadati</taxon>
        <taxon>Pseudomonadota</taxon>
        <taxon>Gammaproteobacteria</taxon>
        <taxon>SAR86 cluster</taxon>
    </lineage>
</organism>
<dbReference type="Pfam" id="PF19833">
    <property type="entry name" value="RecG_dom3_C"/>
    <property type="match status" value="1"/>
</dbReference>
<comment type="similarity">
    <text evidence="1 15">Belongs to the helicase family. RecG subfamily.</text>
</comment>
<evidence type="ECO:0000256" key="9">
    <source>
        <dbReference type="ARBA" id="ARBA00023172"/>
    </source>
</evidence>
<keyword evidence="9 15" id="KW-0233">DNA recombination</keyword>
<evidence type="ECO:0000256" key="14">
    <source>
        <dbReference type="ARBA" id="ARBA00048988"/>
    </source>
</evidence>
<evidence type="ECO:0000256" key="1">
    <source>
        <dbReference type="ARBA" id="ARBA00007504"/>
    </source>
</evidence>
<proteinExistence type="inferred from homology"/>
<dbReference type="InterPro" id="IPR014001">
    <property type="entry name" value="Helicase_ATP-bd"/>
</dbReference>
<evidence type="ECO:0000256" key="15">
    <source>
        <dbReference type="RuleBase" id="RU363016"/>
    </source>
</evidence>
<evidence type="ECO:0000256" key="10">
    <source>
        <dbReference type="ARBA" id="ARBA00023204"/>
    </source>
</evidence>
<evidence type="ECO:0000256" key="3">
    <source>
        <dbReference type="ARBA" id="ARBA00022741"/>
    </source>
</evidence>
<dbReference type="NCBIfam" id="TIGR00643">
    <property type="entry name" value="recG"/>
    <property type="match status" value="1"/>
</dbReference>
<dbReference type="CDD" id="cd04488">
    <property type="entry name" value="RecG_wedge_OBF"/>
    <property type="match status" value="1"/>
</dbReference>
<dbReference type="EMBL" id="NVQR01000024">
    <property type="protein sequence ID" value="PCH63199.1"/>
    <property type="molecule type" value="Genomic_DNA"/>
</dbReference>
<sequence>MKSAALTANADTQSGHLLATHSLSSLKGVGPSMLAKLSNLGIFTVQDLLFHLPSRYLDKTRIQAIGSIKLGDTVQLQGEVRSCSIAFGKRRSLQCQIQDTSGTINLRFFHFNAAQKNALHIGASLRCYGEIRRGRGGFEIYHPEYQLLDPGENTPLDDKLSPIYPRTEGLQQARLVKIIDQALNLFLQAQDKVSDYLPDEIRQQLGLMDITQAIAILHRPPREASIELLLQGKHPAQQRLCFEELLSHRLCMRRLRIESDKQIAPAMAPAPSLCNAFQQQLGFQLTRAQQSTSAEISKDLSRSLPMLRLLQGDVGSGKTVVAALAALQAIDNGFQVALMAPTEILAEQHYVNFCHWFKPLNLKIGWLSGKTKGVKRKEQLSDLAGGHTQIILGTHALFQDQVVFSKLGLIIVDEQHRFGVHQRLSLREKANGDHGSPHQLVMTATPIPRTLAMSAYADLDCSIIDELPPGRTPINTVVLSNNRRDDVIARISFACQNNNQAYWVCTLIEESDVLQCQAAESTAELLAQQLPNIKIGLIHGRMKPQQKAEIMADFKNGLLQLLVATTVIEVGVDVPNASLMVIENAERLGLSQLHQLRGRVGRGSQASHCLMLYQSPLSFTSKKRLAVMRESTDGFYIAEKDLEIRGPGQMLGTRQTGLMSFKVADIVRDAQMLDQVKDSADLILNKYPESIAPLINRWLGNKDLYANV</sequence>
<dbReference type="GO" id="GO:0005524">
    <property type="term" value="F:ATP binding"/>
    <property type="evidence" value="ECO:0007669"/>
    <property type="project" value="UniProtKB-KW"/>
</dbReference>
<gene>
    <name evidence="18" type="ORF">COC19_01450</name>
</gene>
<keyword evidence="5 15" id="KW-0378">Hydrolase</keyword>
<dbReference type="GO" id="GO:0006310">
    <property type="term" value="P:DNA recombination"/>
    <property type="evidence" value="ECO:0007669"/>
    <property type="project" value="UniProtKB-UniRule"/>
</dbReference>
<dbReference type="SMART" id="SM00487">
    <property type="entry name" value="DEXDc"/>
    <property type="match status" value="1"/>
</dbReference>
<dbReference type="InterPro" id="IPR004609">
    <property type="entry name" value="ATP-dep_DNA_helicase_RecG"/>
</dbReference>
<dbReference type="Pfam" id="PF00270">
    <property type="entry name" value="DEAD"/>
    <property type="match status" value="1"/>
</dbReference>
<dbReference type="GO" id="GO:0006281">
    <property type="term" value="P:DNA repair"/>
    <property type="evidence" value="ECO:0007669"/>
    <property type="project" value="UniProtKB-UniRule"/>
</dbReference>
<keyword evidence="4 15" id="KW-0227">DNA damage</keyword>
<dbReference type="InterPro" id="IPR012340">
    <property type="entry name" value="NA-bd_OB-fold"/>
</dbReference>
<evidence type="ECO:0000256" key="13">
    <source>
        <dbReference type="ARBA" id="ARBA00034808"/>
    </source>
</evidence>
<dbReference type="InterPro" id="IPR001650">
    <property type="entry name" value="Helicase_C-like"/>
</dbReference>
<dbReference type="Gene3D" id="3.40.50.300">
    <property type="entry name" value="P-loop containing nucleotide triphosphate hydrolases"/>
    <property type="match status" value="2"/>
</dbReference>
<dbReference type="PROSITE" id="PS51192">
    <property type="entry name" value="HELICASE_ATP_BIND_1"/>
    <property type="match status" value="1"/>
</dbReference>
<evidence type="ECO:0000256" key="12">
    <source>
        <dbReference type="ARBA" id="ARBA00034617"/>
    </source>
</evidence>
<dbReference type="NCBIfam" id="NF008168">
    <property type="entry name" value="PRK10917.2-2"/>
    <property type="match status" value="1"/>
</dbReference>
<keyword evidence="10 15" id="KW-0234">DNA repair</keyword>
<evidence type="ECO:0000256" key="4">
    <source>
        <dbReference type="ARBA" id="ARBA00022763"/>
    </source>
</evidence>
<dbReference type="GO" id="GO:0016887">
    <property type="term" value="F:ATP hydrolysis activity"/>
    <property type="evidence" value="ECO:0007669"/>
    <property type="project" value="RHEA"/>
</dbReference>
<dbReference type="Pfam" id="PF17191">
    <property type="entry name" value="RecG_wedge"/>
    <property type="match status" value="1"/>
</dbReference>
<dbReference type="PROSITE" id="PS51194">
    <property type="entry name" value="HELICASE_CTER"/>
    <property type="match status" value="1"/>
</dbReference>
<evidence type="ECO:0000256" key="5">
    <source>
        <dbReference type="ARBA" id="ARBA00022801"/>
    </source>
</evidence>
<comment type="function">
    <text evidence="15">Plays a critical role in recombination and DNA repair. Helps process Holliday junction intermediates to mature products by catalyzing branch migration. Has replication fork regression activity, unwinds stalled or blocked replication forks to make a HJ that can be resolved. Has a DNA unwinding activity characteristic of a DNA helicase with 3'-5' polarity.</text>
</comment>
<dbReference type="InterPro" id="IPR045562">
    <property type="entry name" value="RecG_dom3_C"/>
</dbReference>
<dbReference type="InterPro" id="IPR047112">
    <property type="entry name" value="RecG/Mfd"/>
</dbReference>
<keyword evidence="6 15" id="KW-0347">Helicase</keyword>
<dbReference type="SUPFAM" id="SSF50249">
    <property type="entry name" value="Nucleic acid-binding proteins"/>
    <property type="match status" value="1"/>
</dbReference>
<keyword evidence="11" id="KW-0413">Isomerase</keyword>
<dbReference type="GO" id="GO:0003677">
    <property type="term" value="F:DNA binding"/>
    <property type="evidence" value="ECO:0007669"/>
    <property type="project" value="UniProtKB-KW"/>
</dbReference>
<comment type="catalytic activity">
    <reaction evidence="14 15">
        <text>ATP + H2O = ADP + phosphate + H(+)</text>
        <dbReference type="Rhea" id="RHEA:13065"/>
        <dbReference type="ChEBI" id="CHEBI:15377"/>
        <dbReference type="ChEBI" id="CHEBI:15378"/>
        <dbReference type="ChEBI" id="CHEBI:30616"/>
        <dbReference type="ChEBI" id="CHEBI:43474"/>
        <dbReference type="ChEBI" id="CHEBI:456216"/>
        <dbReference type="EC" id="5.6.2.4"/>
    </reaction>
</comment>
<dbReference type="PANTHER" id="PTHR47964">
    <property type="entry name" value="ATP-DEPENDENT DNA HELICASE HOMOLOG RECG, CHLOROPLASTIC"/>
    <property type="match status" value="1"/>
</dbReference>
<dbReference type="NCBIfam" id="NF008163">
    <property type="entry name" value="PRK10917.1-1"/>
    <property type="match status" value="1"/>
</dbReference>
<dbReference type="EC" id="5.6.2.4" evidence="13 15"/>
<dbReference type="NCBIfam" id="NF008165">
    <property type="entry name" value="PRK10917.1-3"/>
    <property type="match status" value="1"/>
</dbReference>
<dbReference type="Pfam" id="PF00271">
    <property type="entry name" value="Helicase_C"/>
    <property type="match status" value="1"/>
</dbReference>
<evidence type="ECO:0000256" key="8">
    <source>
        <dbReference type="ARBA" id="ARBA00023125"/>
    </source>
</evidence>
<dbReference type="Gene3D" id="2.40.50.140">
    <property type="entry name" value="Nucleic acid-binding proteins"/>
    <property type="match status" value="1"/>
</dbReference>
<protein>
    <recommendedName>
        <fullName evidence="2 15">ATP-dependent DNA helicase RecG</fullName>
        <ecNumber evidence="13 15">5.6.2.4</ecNumber>
    </recommendedName>
</protein>
<evidence type="ECO:0000256" key="6">
    <source>
        <dbReference type="ARBA" id="ARBA00022806"/>
    </source>
</evidence>
<dbReference type="Proteomes" id="UP000218172">
    <property type="component" value="Unassembled WGS sequence"/>
</dbReference>
<comment type="caution">
    <text evidence="18">The sequence shown here is derived from an EMBL/GenBank/DDBJ whole genome shotgun (WGS) entry which is preliminary data.</text>
</comment>
<dbReference type="FunFam" id="3.40.50.300:FF:000391">
    <property type="entry name" value="ATP-dependent DNA helicase RecG"/>
    <property type="match status" value="1"/>
</dbReference>
<evidence type="ECO:0000259" key="17">
    <source>
        <dbReference type="PROSITE" id="PS51194"/>
    </source>
</evidence>
<dbReference type="NCBIfam" id="NF008166">
    <property type="entry name" value="PRK10917.1-4"/>
    <property type="match status" value="1"/>
</dbReference>
<dbReference type="CDD" id="cd17992">
    <property type="entry name" value="DEXHc_RecG"/>
    <property type="match status" value="1"/>
</dbReference>
<keyword evidence="7 15" id="KW-0067">ATP-binding</keyword>
<comment type="catalytic activity">
    <reaction evidence="12 15">
        <text>Couples ATP hydrolysis with the unwinding of duplex DNA by translocating in the 3'-5' direction.</text>
        <dbReference type="EC" id="5.6.2.4"/>
    </reaction>
</comment>
<feature type="domain" description="Helicase C-terminal" evidence="17">
    <location>
        <begin position="497"/>
        <end position="643"/>
    </location>
</feature>
<evidence type="ECO:0000259" key="16">
    <source>
        <dbReference type="PROSITE" id="PS51192"/>
    </source>
</evidence>
<evidence type="ECO:0000256" key="2">
    <source>
        <dbReference type="ARBA" id="ARBA00017846"/>
    </source>
</evidence>
<dbReference type="PANTHER" id="PTHR47964:SF1">
    <property type="entry name" value="ATP-DEPENDENT DNA HELICASE HOMOLOG RECG, CHLOROPLASTIC"/>
    <property type="match status" value="1"/>
</dbReference>
<feature type="domain" description="Helicase ATP-binding" evidence="16">
    <location>
        <begin position="299"/>
        <end position="464"/>
    </location>
</feature>
<accession>A0A2A4MSF5</accession>
<evidence type="ECO:0000256" key="7">
    <source>
        <dbReference type="ARBA" id="ARBA00022840"/>
    </source>
</evidence>
<dbReference type="InterPro" id="IPR011545">
    <property type="entry name" value="DEAD/DEAH_box_helicase_dom"/>
</dbReference>
<dbReference type="InterPro" id="IPR027417">
    <property type="entry name" value="P-loop_NTPase"/>
</dbReference>
<reference evidence="19" key="1">
    <citation type="submission" date="2017-08" db="EMBL/GenBank/DDBJ databases">
        <title>A dynamic microbial community with high functional redundancy inhabits the cold, oxic subseafloor aquifer.</title>
        <authorList>
            <person name="Tully B.J."/>
            <person name="Wheat C.G."/>
            <person name="Glazer B.T."/>
            <person name="Huber J.A."/>
        </authorList>
    </citation>
    <scope>NUCLEOTIDE SEQUENCE [LARGE SCALE GENOMIC DNA]</scope>
</reference>